<protein>
    <submittedName>
        <fullName evidence="1">Uncharacterized protein</fullName>
    </submittedName>
</protein>
<dbReference type="AlphaFoldDB" id="X0WYT8"/>
<dbReference type="Gene3D" id="3.30.1330.130">
    <property type="match status" value="1"/>
</dbReference>
<reference evidence="1" key="1">
    <citation type="journal article" date="2014" name="Front. Microbiol.">
        <title>High frequency of phylogenetically diverse reductive dehalogenase-homologous genes in deep subseafloor sedimentary metagenomes.</title>
        <authorList>
            <person name="Kawai M."/>
            <person name="Futagami T."/>
            <person name="Toyoda A."/>
            <person name="Takaki Y."/>
            <person name="Nishi S."/>
            <person name="Hori S."/>
            <person name="Arai W."/>
            <person name="Tsubouchi T."/>
            <person name="Morono Y."/>
            <person name="Uchiyama I."/>
            <person name="Ito T."/>
            <person name="Fujiyama A."/>
            <person name="Inagaki F."/>
            <person name="Takami H."/>
        </authorList>
    </citation>
    <scope>NUCLEOTIDE SEQUENCE</scope>
    <source>
        <strain evidence="1">Expedition CK06-06</strain>
    </source>
</reference>
<organism evidence="1">
    <name type="scientific">marine sediment metagenome</name>
    <dbReference type="NCBI Taxonomy" id="412755"/>
    <lineage>
        <taxon>unclassified sequences</taxon>
        <taxon>metagenomes</taxon>
        <taxon>ecological metagenomes</taxon>
    </lineage>
</organism>
<dbReference type="SUPFAM" id="SSF143555">
    <property type="entry name" value="FwdE-like"/>
    <property type="match status" value="1"/>
</dbReference>
<evidence type="ECO:0000313" key="1">
    <source>
        <dbReference type="EMBL" id="GAG28382.1"/>
    </source>
</evidence>
<feature type="non-terminal residue" evidence="1">
    <location>
        <position position="1"/>
    </location>
</feature>
<proteinExistence type="predicted"/>
<sequence length="128" mass="14682">AKMGLRARQYFHIGVDDISILSHAGSIPPLSCMNDGLQVSTGGTIGHGLITVSSDPPFQPKADFTFKAKSICLRLKEQYWHIIRSDIRRGIELCGLNTENYWKHVRKLALYYWLEWDRMEIFDITPQS</sequence>
<comment type="caution">
    <text evidence="1">The sequence shown here is derived from an EMBL/GenBank/DDBJ whole genome shotgun (WGS) entry which is preliminary data.</text>
</comment>
<accession>X0WYT8</accession>
<dbReference type="EMBL" id="BARS01048851">
    <property type="protein sequence ID" value="GAG28382.1"/>
    <property type="molecule type" value="Genomic_DNA"/>
</dbReference>
<gene>
    <name evidence="1" type="ORF">S01H1_73133</name>
</gene>
<name>X0WYT8_9ZZZZ</name>